<reference evidence="8 9" key="1">
    <citation type="submission" date="2018-09" db="EMBL/GenBank/DDBJ databases">
        <title>A high-quality reference genome of wild soybean provides a powerful tool to mine soybean genomes.</title>
        <authorList>
            <person name="Xie M."/>
            <person name="Chung C.Y.L."/>
            <person name="Li M.-W."/>
            <person name="Wong F.-L."/>
            <person name="Chan T.-F."/>
            <person name="Lam H.-M."/>
        </authorList>
    </citation>
    <scope>NUCLEOTIDE SEQUENCE [LARGE SCALE GENOMIC DNA]</scope>
    <source>
        <strain evidence="9">cv. W05</strain>
        <tissue evidence="8">Hypocotyl of etiolated seedlings</tissue>
    </source>
</reference>
<dbReference type="Gene3D" id="2.60.40.420">
    <property type="entry name" value="Cupredoxins - blue copper proteins"/>
    <property type="match status" value="1"/>
</dbReference>
<organism evidence="8 9">
    <name type="scientific">Glycine soja</name>
    <name type="common">Wild soybean</name>
    <dbReference type="NCBI Taxonomy" id="3848"/>
    <lineage>
        <taxon>Eukaryota</taxon>
        <taxon>Viridiplantae</taxon>
        <taxon>Streptophyta</taxon>
        <taxon>Embryophyta</taxon>
        <taxon>Tracheophyta</taxon>
        <taxon>Spermatophyta</taxon>
        <taxon>Magnoliopsida</taxon>
        <taxon>eudicotyledons</taxon>
        <taxon>Gunneridae</taxon>
        <taxon>Pentapetalae</taxon>
        <taxon>rosids</taxon>
        <taxon>fabids</taxon>
        <taxon>Fabales</taxon>
        <taxon>Fabaceae</taxon>
        <taxon>Papilionoideae</taxon>
        <taxon>50 kb inversion clade</taxon>
        <taxon>NPAAA clade</taxon>
        <taxon>indigoferoid/millettioid clade</taxon>
        <taxon>Phaseoleae</taxon>
        <taxon>Glycine</taxon>
        <taxon>Glycine subgen. Soja</taxon>
    </lineage>
</organism>
<dbReference type="GO" id="GO:0009055">
    <property type="term" value="F:electron transfer activity"/>
    <property type="evidence" value="ECO:0007669"/>
    <property type="project" value="InterPro"/>
</dbReference>
<feature type="signal peptide" evidence="6">
    <location>
        <begin position="1"/>
        <end position="30"/>
    </location>
</feature>
<evidence type="ECO:0000256" key="3">
    <source>
        <dbReference type="ARBA" id="ARBA00023157"/>
    </source>
</evidence>
<evidence type="ECO:0000259" key="7">
    <source>
        <dbReference type="PROSITE" id="PS51485"/>
    </source>
</evidence>
<dbReference type="SMR" id="A0A445I5Y5"/>
<dbReference type="GO" id="GO:0046872">
    <property type="term" value="F:metal ion binding"/>
    <property type="evidence" value="ECO:0007669"/>
    <property type="project" value="UniProtKB-KW"/>
</dbReference>
<evidence type="ECO:0000313" key="9">
    <source>
        <dbReference type="Proteomes" id="UP000289340"/>
    </source>
</evidence>
<evidence type="ECO:0000256" key="1">
    <source>
        <dbReference type="ARBA" id="ARBA00022723"/>
    </source>
</evidence>
<dbReference type="AlphaFoldDB" id="A0A445I5Y5"/>
<keyword evidence="3" id="KW-1015">Disulfide bond</keyword>
<gene>
    <name evidence="8" type="ORF">D0Y65_030943</name>
</gene>
<dbReference type="InterPro" id="IPR008972">
    <property type="entry name" value="Cupredoxin"/>
</dbReference>
<dbReference type="FunFam" id="2.60.40.420:FF:000013">
    <property type="entry name" value="basic blue protein-like"/>
    <property type="match status" value="1"/>
</dbReference>
<dbReference type="EMBL" id="QZWG01000011">
    <property type="protein sequence ID" value="RZB81443.1"/>
    <property type="molecule type" value="Genomic_DNA"/>
</dbReference>
<dbReference type="PANTHER" id="PTHR33021:SF341">
    <property type="entry name" value="BASIC BLUE PROTEIN-LIKE"/>
    <property type="match status" value="1"/>
</dbReference>
<sequence>MVKKMAQGRSSAATMLLLCMLVLYSEMVHAATYVVGDATGWAYNVNNWPNGKSFKAGDILEFKYSPFAHNVIQVDEFGYNTCIPTFNSRLFFSGDDHIQLAKGLNYFICGFPGHCQLHGMRIAVNATA</sequence>
<evidence type="ECO:0000256" key="2">
    <source>
        <dbReference type="ARBA" id="ARBA00023008"/>
    </source>
</evidence>
<feature type="domain" description="Phytocyanin" evidence="7">
    <location>
        <begin position="31"/>
        <end position="128"/>
    </location>
</feature>
<keyword evidence="1" id="KW-0479">Metal-binding</keyword>
<dbReference type="PANTHER" id="PTHR33021">
    <property type="entry name" value="BLUE COPPER PROTEIN"/>
    <property type="match status" value="1"/>
</dbReference>
<dbReference type="Gramene" id="XM_028332107.1">
    <property type="protein sequence ID" value="XP_028187908.1"/>
    <property type="gene ID" value="LOC114374467"/>
</dbReference>
<dbReference type="SUPFAM" id="SSF49503">
    <property type="entry name" value="Cupredoxins"/>
    <property type="match status" value="1"/>
</dbReference>
<dbReference type="Proteomes" id="UP000289340">
    <property type="component" value="Chromosome 11"/>
</dbReference>
<name>A0A445I5Y5_GLYSO</name>
<dbReference type="InterPro" id="IPR003245">
    <property type="entry name" value="Phytocyanin_dom"/>
</dbReference>
<keyword evidence="9" id="KW-1185">Reference proteome</keyword>
<dbReference type="GO" id="GO:0005886">
    <property type="term" value="C:plasma membrane"/>
    <property type="evidence" value="ECO:0007669"/>
    <property type="project" value="TreeGrafter"/>
</dbReference>
<accession>A0A445I5Y5</accession>
<proteinExistence type="predicted"/>
<comment type="caution">
    <text evidence="8">The sequence shown here is derived from an EMBL/GenBank/DDBJ whole genome shotgun (WGS) entry which is preliminary data.</text>
</comment>
<evidence type="ECO:0000256" key="4">
    <source>
        <dbReference type="ARBA" id="ARBA00071970"/>
    </source>
</evidence>
<protein>
    <recommendedName>
        <fullName evidence="4">Basic blue protein</fullName>
    </recommendedName>
    <alternativeName>
        <fullName evidence="5">Plantacyanin</fullName>
    </alternativeName>
</protein>
<dbReference type="InterPro" id="IPR039391">
    <property type="entry name" value="Phytocyanin-like"/>
</dbReference>
<dbReference type="PROSITE" id="PS51485">
    <property type="entry name" value="PHYTOCYANIN"/>
    <property type="match status" value="1"/>
</dbReference>
<dbReference type="CDD" id="cd11013">
    <property type="entry name" value="Plantacyanin"/>
    <property type="match status" value="1"/>
</dbReference>
<evidence type="ECO:0000313" key="8">
    <source>
        <dbReference type="EMBL" id="RZB81443.1"/>
    </source>
</evidence>
<dbReference type="Pfam" id="PF02298">
    <property type="entry name" value="Cu_bind_like"/>
    <property type="match status" value="1"/>
</dbReference>
<evidence type="ECO:0000256" key="5">
    <source>
        <dbReference type="ARBA" id="ARBA00082491"/>
    </source>
</evidence>
<keyword evidence="6" id="KW-0732">Signal</keyword>
<keyword evidence="2" id="KW-0186">Copper</keyword>
<feature type="chain" id="PRO_5019143315" description="Basic blue protein" evidence="6">
    <location>
        <begin position="31"/>
        <end position="128"/>
    </location>
</feature>
<dbReference type="InterPro" id="IPR041844">
    <property type="entry name" value="Plantacyanin"/>
</dbReference>
<evidence type="ECO:0000256" key="6">
    <source>
        <dbReference type="SAM" id="SignalP"/>
    </source>
</evidence>